<proteinExistence type="predicted"/>
<dbReference type="Proteomes" id="UP000014541">
    <property type="component" value="Unassembled WGS sequence"/>
</dbReference>
<gene>
    <name evidence="1" type="ORF">HMPREF9194_01050</name>
</gene>
<keyword evidence="2" id="KW-1185">Reference proteome</keyword>
<dbReference type="HOGENOM" id="CLU_785118_0_0_12"/>
<evidence type="ECO:0000313" key="2">
    <source>
        <dbReference type="Proteomes" id="UP000014541"/>
    </source>
</evidence>
<organism evidence="1 2">
    <name type="scientific">Treponema maltophilum ATCC 51939</name>
    <dbReference type="NCBI Taxonomy" id="1125699"/>
    <lineage>
        <taxon>Bacteria</taxon>
        <taxon>Pseudomonadati</taxon>
        <taxon>Spirochaetota</taxon>
        <taxon>Spirochaetia</taxon>
        <taxon>Spirochaetales</taxon>
        <taxon>Treponemataceae</taxon>
        <taxon>Treponema</taxon>
    </lineage>
</organism>
<dbReference type="OrthoDB" id="359513at2"/>
<evidence type="ECO:0008006" key="3">
    <source>
        <dbReference type="Google" id="ProtNLM"/>
    </source>
</evidence>
<dbReference type="STRING" id="1125699.HMPREF9194_01050"/>
<dbReference type="RefSeq" id="WP_016525342.1">
    <property type="nucleotide sequence ID" value="NZ_KE332518.1"/>
</dbReference>
<reference evidence="1 2" key="1">
    <citation type="submission" date="2013-04" db="EMBL/GenBank/DDBJ databases">
        <title>The Genome Sequence of Treponema maltophilum ATCC 51939.</title>
        <authorList>
            <consortium name="The Broad Institute Genomics Platform"/>
            <person name="Earl A."/>
            <person name="Ward D."/>
            <person name="Feldgarden M."/>
            <person name="Gevers D."/>
            <person name="Leonetti C."/>
            <person name="Blanton J.M."/>
            <person name="Dewhirst F.E."/>
            <person name="Izard J."/>
            <person name="Walker B."/>
            <person name="Young S."/>
            <person name="Zeng Q."/>
            <person name="Gargeya S."/>
            <person name="Fitzgerald M."/>
            <person name="Haas B."/>
            <person name="Abouelleil A."/>
            <person name="Allen A.W."/>
            <person name="Alvarado L."/>
            <person name="Arachchi H.M."/>
            <person name="Berlin A.M."/>
            <person name="Chapman S.B."/>
            <person name="Gainer-Dewar J."/>
            <person name="Goldberg J."/>
            <person name="Griggs A."/>
            <person name="Gujja S."/>
            <person name="Hansen M."/>
            <person name="Howarth C."/>
            <person name="Imamovic A."/>
            <person name="Ireland A."/>
            <person name="Larimer J."/>
            <person name="McCowan C."/>
            <person name="Murphy C."/>
            <person name="Pearson M."/>
            <person name="Poon T.W."/>
            <person name="Priest M."/>
            <person name="Roberts A."/>
            <person name="Saif S."/>
            <person name="Shea T."/>
            <person name="Sisk P."/>
            <person name="Sykes S."/>
            <person name="Wortman J."/>
            <person name="Nusbaum C."/>
            <person name="Birren B."/>
        </authorList>
    </citation>
    <scope>NUCLEOTIDE SEQUENCE [LARGE SCALE GENOMIC DNA]</scope>
    <source>
        <strain evidence="1 2">ATCC 51939</strain>
    </source>
</reference>
<accession>S3K1G6</accession>
<dbReference type="AlphaFoldDB" id="S3K1G6"/>
<sequence>MNKTFLRTLLYAASFVLLCTGIIGTAIKRGGKNLKEVQTALLNPKYVQDINTIRLRQNTNDLTLYKVDGFWFVRIERQALRNAPDAASVFPADSRRVDDLIDILRKVRKMYIISDKGGSEAFFIHNDAVFTLDFAHTDANKGDYFPVSGVAVNDKQFGEKVFSSLRIAVPKNGTKTLHIASESKAGTKRTRVYACEDDASVFLNYNPSFWADGKLIPDCLRGGKGEKDVQKLILREYRNNAARVHARDAPQRTLVAGDGAFESAVHTLFEARTAQITTMQIDTVQAGGAAAAGDETPVSSLSAVFADGSEASFSVYKRGTDYSAVPENPYTAARYALSISELTYESLIDPFRR</sequence>
<name>S3K1G6_TREMA</name>
<evidence type="ECO:0000313" key="1">
    <source>
        <dbReference type="EMBL" id="EPF30731.1"/>
    </source>
</evidence>
<dbReference type="EMBL" id="ATFF01000006">
    <property type="protein sequence ID" value="EPF30731.1"/>
    <property type="molecule type" value="Genomic_DNA"/>
</dbReference>
<dbReference type="eggNOG" id="ENOG5032DR3">
    <property type="taxonomic scope" value="Bacteria"/>
</dbReference>
<comment type="caution">
    <text evidence="1">The sequence shown here is derived from an EMBL/GenBank/DDBJ whole genome shotgun (WGS) entry which is preliminary data.</text>
</comment>
<protein>
    <recommendedName>
        <fullName evidence="3">DUF4340 domain-containing protein</fullName>
    </recommendedName>
</protein>
<dbReference type="PATRIC" id="fig|1125699.3.peg.1074"/>